<dbReference type="RefSeq" id="WP_008916322.1">
    <property type="nucleotide sequence ID" value="NZ_CM001773.1"/>
</dbReference>
<evidence type="ECO:0000313" key="3">
    <source>
        <dbReference type="Proteomes" id="UP000010290"/>
    </source>
</evidence>
<dbReference type="Gene3D" id="1.10.260.40">
    <property type="entry name" value="lambda repressor-like DNA-binding domains"/>
    <property type="match status" value="1"/>
</dbReference>
<protein>
    <submittedName>
        <fullName evidence="2">Fimbrial operon regulator</fullName>
    </submittedName>
</protein>
<dbReference type="OrthoDB" id="5683219at2"/>
<gene>
    <name evidence="2" type="ORF">OO7_12829</name>
</gene>
<evidence type="ECO:0000313" key="2">
    <source>
        <dbReference type="EMBL" id="EKT55853.1"/>
    </source>
</evidence>
<dbReference type="Pfam" id="PF01381">
    <property type="entry name" value="HTH_3"/>
    <property type="match status" value="1"/>
</dbReference>
<evidence type="ECO:0000259" key="1">
    <source>
        <dbReference type="PROSITE" id="PS50943"/>
    </source>
</evidence>
<dbReference type="EMBL" id="AKKN01000010">
    <property type="protein sequence ID" value="EKT55853.1"/>
    <property type="molecule type" value="Genomic_DNA"/>
</dbReference>
<dbReference type="CDD" id="cd00093">
    <property type="entry name" value="HTH_XRE"/>
    <property type="match status" value="1"/>
</dbReference>
<dbReference type="PATRIC" id="fig|1141660.3.peg.2558"/>
<dbReference type="InterPro" id="IPR010982">
    <property type="entry name" value="Lambda_DNA-bd_dom_sf"/>
</dbReference>
<keyword evidence="3" id="KW-1185">Reference proteome</keyword>
<name>K8W5J7_9GAMM</name>
<dbReference type="GO" id="GO:0003677">
    <property type="term" value="F:DNA binding"/>
    <property type="evidence" value="ECO:0007669"/>
    <property type="project" value="InterPro"/>
</dbReference>
<dbReference type="AlphaFoldDB" id="K8W5J7"/>
<reference evidence="2 3" key="1">
    <citation type="journal article" date="2012" name="BMC Genomics">
        <title>Comparative genomics of bacteria in the genus Providencia isolated from wild Drosophila melanogaster.</title>
        <authorList>
            <person name="Galac M.R."/>
            <person name="Lazzaro B.P."/>
        </authorList>
    </citation>
    <scope>NUCLEOTIDE SEQUENCE [LARGE SCALE GENOMIC DNA]</scope>
    <source>
        <strain evidence="2 3">DSM 19967</strain>
    </source>
</reference>
<proteinExistence type="predicted"/>
<dbReference type="SUPFAM" id="SSF47413">
    <property type="entry name" value="lambda repressor-like DNA-binding domains"/>
    <property type="match status" value="1"/>
</dbReference>
<feature type="domain" description="HTH cro/C1-type" evidence="1">
    <location>
        <begin position="15"/>
        <end position="69"/>
    </location>
</feature>
<sequence length="93" mass="11050">MRENEPLSNNIGKMLKCYRRRTGLTGSQLAKRINVSQQQISRYENGVNNITFDRLVILFNALEMDGSDIEFFFEEIKRFIDSEEYKKRSFVNF</sequence>
<accession>K8W5J7</accession>
<dbReference type="Proteomes" id="UP000010290">
    <property type="component" value="Chromosome"/>
</dbReference>
<dbReference type="SMART" id="SM00530">
    <property type="entry name" value="HTH_XRE"/>
    <property type="match status" value="1"/>
</dbReference>
<organism evidence="2 3">
    <name type="scientific">Providencia sneebia DSM 19967</name>
    <dbReference type="NCBI Taxonomy" id="1141660"/>
    <lineage>
        <taxon>Bacteria</taxon>
        <taxon>Pseudomonadati</taxon>
        <taxon>Pseudomonadota</taxon>
        <taxon>Gammaproteobacteria</taxon>
        <taxon>Enterobacterales</taxon>
        <taxon>Morganellaceae</taxon>
        <taxon>Providencia</taxon>
    </lineage>
</organism>
<dbReference type="PROSITE" id="PS50943">
    <property type="entry name" value="HTH_CROC1"/>
    <property type="match status" value="1"/>
</dbReference>
<dbReference type="InterPro" id="IPR001387">
    <property type="entry name" value="Cro/C1-type_HTH"/>
</dbReference>
<dbReference type="HOGENOM" id="CLU_066192_40_0_6"/>
<comment type="caution">
    <text evidence="2">The sequence shown here is derived from an EMBL/GenBank/DDBJ whole genome shotgun (WGS) entry which is preliminary data.</text>
</comment>